<evidence type="ECO:0000256" key="1">
    <source>
        <dbReference type="SAM" id="MobiDB-lite"/>
    </source>
</evidence>
<evidence type="ECO:0000313" key="3">
    <source>
        <dbReference type="Proteomes" id="UP001230328"/>
    </source>
</evidence>
<sequence length="930" mass="99939">MAFGIGTSRRRRVESRRWGRTLVVTTLAAALLAPVGQTTVAVAEDKGLGKPDLPEQRVTKVKVMDELGAKEARAKVAKDRRANDAQGDEARQEQKATWPKQGTATLDLAGAQAIKAAPSGMPVTLNPKASKKAQAADGQARITVLDQKAARKAALTGVLLTATADEAGAANIQVGYGQFASAVGGGWAERLHLVQLPACVLTTPEKPECREQTPLKSANDVVEQRVSAQVTLPAAEVGKQASAGSDAVVLAVTAAAVSGQNPKGTGDYSATALSNSTAWQAGGSSGSFTWSYDFTLPPAAAGPAPGVSLLYDSGSIDGRTATTNNQGSAVGEGFSISDSYIERSYGRCDKDGHADTYDRCWKYDNAQLVLDGKSNRLIKVSDSVWRLSGDDASKVTRSTGADNGDQGDTGKDGEYWTVITGNGTKYVFGLNKLDGATDQRTNSTWTVPVFGDDSGEPGYEKGDAFADRALTQAWRWNLDSVEDTSGNVSTYWYTKESNHYKKNKATTANASYTRGGYLKEIKYGLRKDALFTDDADARVTLDHAERCTVGACAELTKDTAKNWPDVPFDTICSDGDTECNASGPSFFSRKRLTGINTHSWNATAKAYDPVDSWTLGQDYKDAGDIGDTSDHVLVLESIKRTAKAGTDIPVNPISFTYQLRPNRVDGTDDILPMKRHRISTVTSETGAITTVNLSSPECKRSEVLTAPEDTNTRSCYPQYWNINGAENASVDWFHKYRVLAVTVADPTAQNEAVEHHYDYSGAAWHHSDDPFTPKDERTWSDWRGYRQVTAYTGAESTTRSKAVSLFMQGMDGDKKKDGTTRSVTLAPLAAPSLGVAGIADSDQYAGQLRQQVTYDGATAIGAQVNEPWSKETARQTVPDAADHAARYVRTKQTTTHTYLTAAKKWRALRFPLPVGQLDTGTDGPGGSSHR</sequence>
<dbReference type="EMBL" id="JAUSZI010000002">
    <property type="protein sequence ID" value="MDQ1024628.1"/>
    <property type="molecule type" value="Genomic_DNA"/>
</dbReference>
<gene>
    <name evidence="2" type="ORF">QF035_002210</name>
</gene>
<evidence type="ECO:0000313" key="2">
    <source>
        <dbReference type="EMBL" id="MDQ1024628.1"/>
    </source>
</evidence>
<organism evidence="2 3">
    <name type="scientific">Streptomyces umbrinus</name>
    <dbReference type="NCBI Taxonomy" id="67370"/>
    <lineage>
        <taxon>Bacteria</taxon>
        <taxon>Bacillati</taxon>
        <taxon>Actinomycetota</taxon>
        <taxon>Actinomycetes</taxon>
        <taxon>Kitasatosporales</taxon>
        <taxon>Streptomycetaceae</taxon>
        <taxon>Streptomyces</taxon>
        <taxon>Streptomyces phaeochromogenes group</taxon>
    </lineage>
</organism>
<feature type="region of interest" description="Disordered" evidence="1">
    <location>
        <begin position="73"/>
        <end position="101"/>
    </location>
</feature>
<reference evidence="2 3" key="1">
    <citation type="submission" date="2023-07" db="EMBL/GenBank/DDBJ databases">
        <title>Comparative genomics of wheat-associated soil bacteria to identify genetic determinants of phenazine resistance.</title>
        <authorList>
            <person name="Mouncey N."/>
        </authorList>
    </citation>
    <scope>NUCLEOTIDE SEQUENCE [LARGE SCALE GENOMIC DNA]</scope>
    <source>
        <strain evidence="2 3">V2I4</strain>
    </source>
</reference>
<keyword evidence="3" id="KW-1185">Reference proteome</keyword>
<dbReference type="Proteomes" id="UP001230328">
    <property type="component" value="Unassembled WGS sequence"/>
</dbReference>
<feature type="compositionally biased region" description="Basic and acidic residues" evidence="1">
    <location>
        <begin position="73"/>
        <end position="94"/>
    </location>
</feature>
<protein>
    <submittedName>
        <fullName evidence="2">Uncharacterized protein</fullName>
    </submittedName>
</protein>
<proteinExistence type="predicted"/>
<feature type="region of interest" description="Disordered" evidence="1">
    <location>
        <begin position="393"/>
        <end position="413"/>
    </location>
</feature>
<name>A0ABU0SM46_9ACTN</name>
<comment type="caution">
    <text evidence="2">The sequence shown here is derived from an EMBL/GenBank/DDBJ whole genome shotgun (WGS) entry which is preliminary data.</text>
</comment>
<accession>A0ABU0SM46</accession>